<feature type="binding site" evidence="6">
    <location>
        <position position="835"/>
    </location>
    <ligand>
        <name>AMP</name>
        <dbReference type="ChEBI" id="CHEBI:456215"/>
    </ligand>
</feature>
<evidence type="ECO:0000313" key="11">
    <source>
        <dbReference type="EMBL" id="VUZ49884.1"/>
    </source>
</evidence>
<dbReference type="InterPro" id="IPR023174">
    <property type="entry name" value="PDEase_CS"/>
</dbReference>
<dbReference type="InterPro" id="IPR003607">
    <property type="entry name" value="HD/PDEase_dom"/>
</dbReference>
<feature type="compositionally biased region" description="Polar residues" evidence="9">
    <location>
        <begin position="975"/>
        <end position="1004"/>
    </location>
</feature>
<keyword evidence="4 8" id="KW-0378">Hydrolase</keyword>
<evidence type="ECO:0000256" key="8">
    <source>
        <dbReference type="RuleBase" id="RU363067"/>
    </source>
</evidence>
<evidence type="ECO:0000256" key="9">
    <source>
        <dbReference type="SAM" id="MobiDB-lite"/>
    </source>
</evidence>
<feature type="binding site" evidence="7">
    <location>
        <position position="672"/>
    </location>
    <ligand>
        <name>Zn(2+)</name>
        <dbReference type="ChEBI" id="CHEBI:29105"/>
        <label>1</label>
    </ligand>
</feature>
<organism evidence="11 12">
    <name type="scientific">Hymenolepis diminuta</name>
    <name type="common">Rat tapeworm</name>
    <dbReference type="NCBI Taxonomy" id="6216"/>
    <lineage>
        <taxon>Eukaryota</taxon>
        <taxon>Metazoa</taxon>
        <taxon>Spiralia</taxon>
        <taxon>Lophotrochozoa</taxon>
        <taxon>Platyhelminthes</taxon>
        <taxon>Cestoda</taxon>
        <taxon>Eucestoda</taxon>
        <taxon>Cyclophyllidea</taxon>
        <taxon>Hymenolepididae</taxon>
        <taxon>Hymenolepis</taxon>
    </lineage>
</organism>
<evidence type="ECO:0000313" key="12">
    <source>
        <dbReference type="Proteomes" id="UP000321570"/>
    </source>
</evidence>
<dbReference type="Pfam" id="PF01590">
    <property type="entry name" value="GAF"/>
    <property type="match status" value="2"/>
</dbReference>
<dbReference type="FunFam" id="1.10.1300.10:FF:000003">
    <property type="entry name" value="Phosphodiesterase"/>
    <property type="match status" value="1"/>
</dbReference>
<feature type="binding site" evidence="7">
    <location>
        <position position="708"/>
    </location>
    <ligand>
        <name>Zn(2+)</name>
        <dbReference type="ChEBI" id="CHEBI:29105"/>
        <label>1</label>
    </ligand>
</feature>
<dbReference type="EMBL" id="CABIJS010000333">
    <property type="protein sequence ID" value="VUZ49884.1"/>
    <property type="molecule type" value="Genomic_DNA"/>
</dbReference>
<dbReference type="FunFam" id="3.30.450.40:FF:000015">
    <property type="entry name" value="Phosphodiesterase"/>
    <property type="match status" value="1"/>
</dbReference>
<feature type="binding site" evidence="6">
    <location>
        <begin position="668"/>
        <end position="672"/>
    </location>
    <ligand>
        <name>AMP</name>
        <dbReference type="ChEBI" id="CHEBI:456215"/>
    </ligand>
</feature>
<dbReference type="PRINTS" id="PR00387">
    <property type="entry name" value="PDIESTERASE1"/>
</dbReference>
<feature type="binding site" evidence="6">
    <location>
        <position position="709"/>
    </location>
    <ligand>
        <name>AMP</name>
        <dbReference type="ChEBI" id="CHEBI:456215"/>
    </ligand>
</feature>
<dbReference type="Gene3D" id="1.10.1300.10">
    <property type="entry name" value="3'5'-cyclic nucleotide phosphodiesterase, catalytic domain"/>
    <property type="match status" value="1"/>
</dbReference>
<name>A0A564YTK8_HYMDI</name>
<dbReference type="CDD" id="cd00077">
    <property type="entry name" value="HDc"/>
    <property type="match status" value="1"/>
</dbReference>
<accession>A0A564YTK8</accession>
<reference evidence="11 12" key="1">
    <citation type="submission" date="2019-07" db="EMBL/GenBank/DDBJ databases">
        <authorList>
            <person name="Jastrzebski P J."/>
            <person name="Paukszto L."/>
            <person name="Jastrzebski P J."/>
        </authorList>
    </citation>
    <scope>NUCLEOTIDE SEQUENCE [LARGE SCALE GENOMIC DNA]</scope>
    <source>
        <strain evidence="11 12">WMS-il1</strain>
    </source>
</reference>
<sequence>DATNACPLCKIKENENSQKAEEFIFNWLDSNPSILLSYVCSHASQNVIEDLVRASTLKKYKNLYPSQHCFSRMNSISGPLSKAADLPIRKISSSEFEPLAFHPILSTSQYGCQSFLSSISVPSVSARPDCLQQIPSEAVSVDSASIQSNGSVDQGDKVEGKNSLTDSFTEFYSSDMFHELVLDIWHDSDLSSLCFKILRNACLLLNADRASLFLVEVNSSTGERFLVSRLFDVTSKSVFEEVMNKSSQKLLSLPFGVGIIGWVAQTGECVNISNVYEDARFDREVDVKTGFHTRCLICMPIKDGEGNVLAVAQVMNKQQAGTQDSNLVFSAQDVSLFRAYTNFCGIGLYQAKILFRSQLETRRSQVLLELARLIFADQSDISRLIYTILMHSQSLLTCQRCQILLVNDLKDDTLDSDVFDEAYDYTWKDQESEFDEILQRKHGVVNARFPINTRLACHVARTGETINISDVTGDLRFDPTMDCEDPEWKTRSILCMPIRHTDGRVLGVCQLVNKSSLLSPPTSSGQEGTEAAWQPEETWSGTFSRNEEALFEAFALFAGLGIANTQMYEQVRRAEAKQRIAFDVLSYHATATSNEAAALAKELVPSAKYYKLTQFYFTDLNLSTEETLKAVLRMFSDLGFIHRFRIDYTSLCRWVLSVKKNYRAVTYHNWRHAFNVAQTMFAMFKSGGMQEIFSDLECLSIIIACLSHDLDHRGTNNQFQIQTMSPLVNLYSTSVLEHHHFDQCILLLNTRGTDILCNLSHDDYRKAVKIMEKAILATDLSRYFARLPEFRQMLDERLTGDAEEGPNEGIAVKTMWQTEVSCRELLMSMMMTASDISASTKPWPVQKKSAEMVSNEFFEQGDLERQKLNIKPCAMMDREMSHKFPQMQIDFIEGICTPVYQLISRVCGRLKPLLEGCQANRECWNSLANGEPIKENSMRLPTDAEGADEDYRERLMALLYTPTAGVLPVDPNRASPASQNLEPSNKSNASLNTAGNGDETTAATTVGGGRSG</sequence>
<dbReference type="AlphaFoldDB" id="A0A564YTK8"/>
<feature type="non-terminal residue" evidence="11">
    <location>
        <position position="1"/>
    </location>
</feature>
<feature type="binding site" evidence="6">
    <location>
        <position position="888"/>
    </location>
    <ligand>
        <name>AMP</name>
        <dbReference type="ChEBI" id="CHEBI:456215"/>
    </ligand>
</feature>
<dbReference type="InterPro" id="IPR029016">
    <property type="entry name" value="GAF-like_dom_sf"/>
</dbReference>
<dbReference type="PANTHER" id="PTHR11347">
    <property type="entry name" value="CYCLIC NUCLEOTIDE PHOSPHODIESTERASE"/>
    <property type="match status" value="1"/>
</dbReference>
<comment type="similarity">
    <text evidence="1 8">Belongs to the cyclic nucleotide phosphodiesterase family.</text>
</comment>
<gene>
    <name evidence="11" type="ORF">WMSIL1_LOCUS8725</name>
</gene>
<protein>
    <recommendedName>
        <fullName evidence="8">Phosphodiesterase</fullName>
        <ecNumber evidence="8">3.1.4.-</ecNumber>
    </recommendedName>
</protein>
<dbReference type="PROSITE" id="PS00126">
    <property type="entry name" value="PDEASE_I_1"/>
    <property type="match status" value="1"/>
</dbReference>
<dbReference type="InterPro" id="IPR036971">
    <property type="entry name" value="PDEase_catalytic_dom_sf"/>
</dbReference>
<feature type="active site" description="Proton donor" evidence="5">
    <location>
        <position position="668"/>
    </location>
</feature>
<feature type="region of interest" description="Disordered" evidence="9">
    <location>
        <begin position="967"/>
        <end position="1012"/>
    </location>
</feature>
<dbReference type="Gene3D" id="3.30.450.40">
    <property type="match status" value="2"/>
</dbReference>
<dbReference type="SUPFAM" id="SSF55781">
    <property type="entry name" value="GAF domain-like"/>
    <property type="match status" value="2"/>
</dbReference>
<dbReference type="EC" id="3.1.4.-" evidence="8"/>
<dbReference type="GO" id="GO:0046872">
    <property type="term" value="F:metal ion binding"/>
    <property type="evidence" value="ECO:0007669"/>
    <property type="project" value="UniProtKB-KW"/>
</dbReference>
<evidence type="ECO:0000256" key="4">
    <source>
        <dbReference type="ARBA" id="ARBA00022801"/>
    </source>
</evidence>
<evidence type="ECO:0000256" key="3">
    <source>
        <dbReference type="ARBA" id="ARBA00022723"/>
    </source>
</evidence>
<evidence type="ECO:0000256" key="7">
    <source>
        <dbReference type="PIRSR" id="PIRSR623088-3"/>
    </source>
</evidence>
<evidence type="ECO:0000256" key="6">
    <source>
        <dbReference type="PIRSR" id="PIRSR623088-2"/>
    </source>
</evidence>
<dbReference type="GO" id="GO:0007165">
    <property type="term" value="P:signal transduction"/>
    <property type="evidence" value="ECO:0007669"/>
    <property type="project" value="InterPro"/>
</dbReference>
<comment type="cofactor">
    <cofactor evidence="8">
        <name>a divalent metal cation</name>
        <dbReference type="ChEBI" id="CHEBI:60240"/>
    </cofactor>
    <text evidence="8">Binds 2 divalent metal cations per subunit. Site 1 may preferentially bind zinc ions, while site 2 has a preference for magnesium and/or manganese ions.</text>
</comment>
<feature type="binding site" evidence="7">
    <location>
        <position position="709"/>
    </location>
    <ligand>
        <name>Zn(2+)</name>
        <dbReference type="ChEBI" id="CHEBI:29105"/>
        <label>2</label>
    </ligand>
</feature>
<dbReference type="SMART" id="SM00471">
    <property type="entry name" value="HDc"/>
    <property type="match status" value="1"/>
</dbReference>
<evidence type="ECO:0000256" key="2">
    <source>
        <dbReference type="ARBA" id="ARBA00022535"/>
    </source>
</evidence>
<keyword evidence="3 7" id="KW-0479">Metal-binding</keyword>
<keyword evidence="2" id="KW-0140">cGMP</keyword>
<dbReference type="InterPro" id="IPR023088">
    <property type="entry name" value="PDEase"/>
</dbReference>
<dbReference type="GO" id="GO:0004114">
    <property type="term" value="F:3',5'-cyclic-nucleotide phosphodiesterase activity"/>
    <property type="evidence" value="ECO:0007669"/>
    <property type="project" value="InterPro"/>
</dbReference>
<dbReference type="InterPro" id="IPR003018">
    <property type="entry name" value="GAF"/>
</dbReference>
<dbReference type="SMART" id="SM00065">
    <property type="entry name" value="GAF"/>
    <property type="match status" value="2"/>
</dbReference>
<keyword evidence="12" id="KW-1185">Reference proteome</keyword>
<dbReference type="SUPFAM" id="SSF109604">
    <property type="entry name" value="HD-domain/PDEase-like"/>
    <property type="match status" value="1"/>
</dbReference>
<feature type="binding site" evidence="7">
    <location>
        <position position="709"/>
    </location>
    <ligand>
        <name>Zn(2+)</name>
        <dbReference type="ChEBI" id="CHEBI:29105"/>
        <label>1</label>
    </ligand>
</feature>
<dbReference type="InterPro" id="IPR002073">
    <property type="entry name" value="PDEase_catalytic_dom"/>
</dbReference>
<feature type="domain" description="PDEase" evidence="10">
    <location>
        <begin position="592"/>
        <end position="931"/>
    </location>
</feature>
<dbReference type="Pfam" id="PF00233">
    <property type="entry name" value="PDEase_I"/>
    <property type="match status" value="1"/>
</dbReference>
<dbReference type="PROSITE" id="PS51845">
    <property type="entry name" value="PDEASE_I_2"/>
    <property type="match status" value="1"/>
</dbReference>
<evidence type="ECO:0000259" key="10">
    <source>
        <dbReference type="PROSITE" id="PS51845"/>
    </source>
</evidence>
<proteinExistence type="inferred from homology"/>
<dbReference type="Proteomes" id="UP000321570">
    <property type="component" value="Unassembled WGS sequence"/>
</dbReference>
<evidence type="ECO:0000256" key="5">
    <source>
        <dbReference type="PIRSR" id="PIRSR623088-1"/>
    </source>
</evidence>
<feature type="binding site" evidence="7">
    <location>
        <position position="835"/>
    </location>
    <ligand>
        <name>Zn(2+)</name>
        <dbReference type="ChEBI" id="CHEBI:29105"/>
        <label>1</label>
    </ligand>
</feature>
<evidence type="ECO:0000256" key="1">
    <source>
        <dbReference type="ARBA" id="ARBA00007648"/>
    </source>
</evidence>